<evidence type="ECO:0000256" key="1">
    <source>
        <dbReference type="ARBA" id="ARBA00001946"/>
    </source>
</evidence>
<dbReference type="EC" id="3.6.1.55" evidence="6"/>
<evidence type="ECO:0000256" key="4">
    <source>
        <dbReference type="RuleBase" id="RU003476"/>
    </source>
</evidence>
<dbReference type="GO" id="GO:0035539">
    <property type="term" value="F:8-oxo-7,8-dihydrodeoxyguanosine triphosphate pyrophosphatase activity"/>
    <property type="evidence" value="ECO:0007669"/>
    <property type="project" value="UniProtKB-EC"/>
</dbReference>
<dbReference type="Gene3D" id="3.90.79.10">
    <property type="entry name" value="Nucleoside Triphosphate Pyrophosphohydrolase"/>
    <property type="match status" value="1"/>
</dbReference>
<dbReference type="PROSITE" id="PS00893">
    <property type="entry name" value="NUDIX_BOX"/>
    <property type="match status" value="1"/>
</dbReference>
<dbReference type="InterPro" id="IPR020084">
    <property type="entry name" value="NUDIX_hydrolase_CS"/>
</dbReference>
<dbReference type="InterPro" id="IPR015797">
    <property type="entry name" value="NUDIX_hydrolase-like_dom_sf"/>
</dbReference>
<dbReference type="RefSeq" id="WP_230298627.1">
    <property type="nucleotide sequence ID" value="NZ_JACHMQ010000001.1"/>
</dbReference>
<comment type="similarity">
    <text evidence="2 4">Belongs to the Nudix hydrolase family.</text>
</comment>
<name>A0A7X0L1J3_9ACTN</name>
<dbReference type="PANTHER" id="PTHR43046:SF2">
    <property type="entry name" value="8-OXO-DGTP DIPHOSPHATASE-RELATED"/>
    <property type="match status" value="1"/>
</dbReference>
<keyword evidence="7" id="KW-1185">Reference proteome</keyword>
<dbReference type="PROSITE" id="PS51462">
    <property type="entry name" value="NUDIX"/>
    <property type="match status" value="1"/>
</dbReference>
<feature type="domain" description="Nudix hydrolase" evidence="5">
    <location>
        <begin position="6"/>
        <end position="134"/>
    </location>
</feature>
<evidence type="ECO:0000256" key="3">
    <source>
        <dbReference type="ARBA" id="ARBA00022801"/>
    </source>
</evidence>
<comment type="cofactor">
    <cofactor evidence="1">
        <name>Mg(2+)</name>
        <dbReference type="ChEBI" id="CHEBI:18420"/>
    </cofactor>
</comment>
<comment type="caution">
    <text evidence="6">The sequence shown here is derived from an EMBL/GenBank/DDBJ whole genome shotgun (WGS) entry which is preliminary data.</text>
</comment>
<accession>A0A7X0L1J3</accession>
<evidence type="ECO:0000313" key="6">
    <source>
        <dbReference type="EMBL" id="MBB6398582.1"/>
    </source>
</evidence>
<dbReference type="PANTHER" id="PTHR43046">
    <property type="entry name" value="GDP-MANNOSE MANNOSYL HYDROLASE"/>
    <property type="match status" value="1"/>
</dbReference>
<dbReference type="AlphaFoldDB" id="A0A7X0L1J3"/>
<dbReference type="SUPFAM" id="SSF55811">
    <property type="entry name" value="Nudix"/>
    <property type="match status" value="1"/>
</dbReference>
<keyword evidence="3 4" id="KW-0378">Hydrolase</keyword>
<dbReference type="InterPro" id="IPR000086">
    <property type="entry name" value="NUDIX_hydrolase_dom"/>
</dbReference>
<sequence length="148" mass="15865">MASAVPQDEPFGVAVILTDRLGRVLMHLRDDVPGIAWPGYWSLPSGLAEPGETPAEAVSRELREETGLSLSLTQRLEHPPGPDGDRVVFFTGFWHGDPATIPLTEGVKLEFYPPSGLAGLRVPPFVTEALQQLQDVGLLGGAADEVDL</sequence>
<dbReference type="PRINTS" id="PR00502">
    <property type="entry name" value="NUDIXFAMILY"/>
</dbReference>
<evidence type="ECO:0000313" key="7">
    <source>
        <dbReference type="Proteomes" id="UP000546324"/>
    </source>
</evidence>
<evidence type="ECO:0000256" key="2">
    <source>
        <dbReference type="ARBA" id="ARBA00005582"/>
    </source>
</evidence>
<proteinExistence type="inferred from homology"/>
<protein>
    <submittedName>
        <fullName evidence="6">8-oxo-dGTP diphosphatase</fullName>
        <ecNumber evidence="6">3.6.1.55</ecNumber>
    </submittedName>
</protein>
<reference evidence="6 7" key="1">
    <citation type="submission" date="2020-08" db="EMBL/GenBank/DDBJ databases">
        <title>Sequencing the genomes of 1000 actinobacteria strains.</title>
        <authorList>
            <person name="Klenk H.-P."/>
        </authorList>
    </citation>
    <scope>NUCLEOTIDE SEQUENCE [LARGE SCALE GENOMIC DNA]</scope>
    <source>
        <strain evidence="6 7">DSM 43675</strain>
    </source>
</reference>
<dbReference type="Proteomes" id="UP000546324">
    <property type="component" value="Unassembled WGS sequence"/>
</dbReference>
<dbReference type="Pfam" id="PF00293">
    <property type="entry name" value="NUDIX"/>
    <property type="match status" value="1"/>
</dbReference>
<organism evidence="6 7">
    <name type="scientific">Actinomadura coerulea</name>
    <dbReference type="NCBI Taxonomy" id="46159"/>
    <lineage>
        <taxon>Bacteria</taxon>
        <taxon>Bacillati</taxon>
        <taxon>Actinomycetota</taxon>
        <taxon>Actinomycetes</taxon>
        <taxon>Streptosporangiales</taxon>
        <taxon>Thermomonosporaceae</taxon>
        <taxon>Actinomadura</taxon>
    </lineage>
</organism>
<dbReference type="EMBL" id="JACHMQ010000001">
    <property type="protein sequence ID" value="MBB6398582.1"/>
    <property type="molecule type" value="Genomic_DNA"/>
</dbReference>
<evidence type="ECO:0000259" key="5">
    <source>
        <dbReference type="PROSITE" id="PS51462"/>
    </source>
</evidence>
<gene>
    <name evidence="6" type="ORF">BKA00_005496</name>
</gene>
<dbReference type="InterPro" id="IPR020476">
    <property type="entry name" value="Nudix_hydrolase"/>
</dbReference>